<dbReference type="EMBL" id="BPLQ01011272">
    <property type="protein sequence ID" value="GIY57068.1"/>
    <property type="molecule type" value="Genomic_DNA"/>
</dbReference>
<comment type="caution">
    <text evidence="2">The sequence shown here is derived from an EMBL/GenBank/DDBJ whole genome shotgun (WGS) entry which is preliminary data.</text>
</comment>
<sequence>MHYFEGRGGNNKKGKSCKGTTSKLSEWGERLEVTGVKGHLIMAFKDRGVREGKRPPKQSDLIAKVKRNAVTENKSLSTSYTKIKQEFVEDLNAKRTSISKAAAQFANGNSAPGLRNSRYMQILDRSRFYFRTNTPEMEKEL</sequence>
<proteinExistence type="predicted"/>
<dbReference type="Proteomes" id="UP001054837">
    <property type="component" value="Unassembled WGS sequence"/>
</dbReference>
<keyword evidence="3" id="KW-1185">Reference proteome</keyword>
<evidence type="ECO:0000313" key="2">
    <source>
        <dbReference type="EMBL" id="GIY57068.1"/>
    </source>
</evidence>
<feature type="region of interest" description="Disordered" evidence="1">
    <location>
        <begin position="1"/>
        <end position="21"/>
    </location>
</feature>
<dbReference type="AlphaFoldDB" id="A0AAV4UH32"/>
<evidence type="ECO:0000313" key="3">
    <source>
        <dbReference type="Proteomes" id="UP001054837"/>
    </source>
</evidence>
<evidence type="ECO:0000256" key="1">
    <source>
        <dbReference type="SAM" id="MobiDB-lite"/>
    </source>
</evidence>
<gene>
    <name evidence="2" type="ORF">CDAR_116541</name>
</gene>
<reference evidence="2 3" key="1">
    <citation type="submission" date="2021-06" db="EMBL/GenBank/DDBJ databases">
        <title>Caerostris darwini draft genome.</title>
        <authorList>
            <person name="Kono N."/>
            <person name="Arakawa K."/>
        </authorList>
    </citation>
    <scope>NUCLEOTIDE SEQUENCE [LARGE SCALE GENOMIC DNA]</scope>
</reference>
<protein>
    <submittedName>
        <fullName evidence="2">Uncharacterized protein</fullName>
    </submittedName>
</protein>
<organism evidence="2 3">
    <name type="scientific">Caerostris darwini</name>
    <dbReference type="NCBI Taxonomy" id="1538125"/>
    <lineage>
        <taxon>Eukaryota</taxon>
        <taxon>Metazoa</taxon>
        <taxon>Ecdysozoa</taxon>
        <taxon>Arthropoda</taxon>
        <taxon>Chelicerata</taxon>
        <taxon>Arachnida</taxon>
        <taxon>Araneae</taxon>
        <taxon>Araneomorphae</taxon>
        <taxon>Entelegynae</taxon>
        <taxon>Araneoidea</taxon>
        <taxon>Araneidae</taxon>
        <taxon>Caerostris</taxon>
    </lineage>
</organism>
<name>A0AAV4UH32_9ARAC</name>
<accession>A0AAV4UH32</accession>